<accession>A0AAV0FJX0</accession>
<name>A0AAV0FJX0_9ASTE</name>
<proteinExistence type="predicted"/>
<reference evidence="2" key="1">
    <citation type="submission" date="2022-07" db="EMBL/GenBank/DDBJ databases">
        <authorList>
            <person name="Macas J."/>
            <person name="Novak P."/>
            <person name="Neumann P."/>
        </authorList>
    </citation>
    <scope>NUCLEOTIDE SEQUENCE</scope>
</reference>
<evidence type="ECO:0000313" key="3">
    <source>
        <dbReference type="Proteomes" id="UP001152523"/>
    </source>
</evidence>
<comment type="caution">
    <text evidence="2">The sequence shown here is derived from an EMBL/GenBank/DDBJ whole genome shotgun (WGS) entry which is preliminary data.</text>
</comment>
<dbReference type="AlphaFoldDB" id="A0AAV0FJX0"/>
<dbReference type="EMBL" id="CAMAPF010000990">
    <property type="protein sequence ID" value="CAH9135704.1"/>
    <property type="molecule type" value="Genomic_DNA"/>
</dbReference>
<feature type="region of interest" description="Disordered" evidence="1">
    <location>
        <begin position="36"/>
        <end position="58"/>
    </location>
</feature>
<dbReference type="Proteomes" id="UP001152523">
    <property type="component" value="Unassembled WGS sequence"/>
</dbReference>
<gene>
    <name evidence="2" type="ORF">CEPIT_LOCUS34715</name>
</gene>
<evidence type="ECO:0000256" key="1">
    <source>
        <dbReference type="SAM" id="MobiDB-lite"/>
    </source>
</evidence>
<organism evidence="2 3">
    <name type="scientific">Cuscuta epithymum</name>
    <dbReference type="NCBI Taxonomy" id="186058"/>
    <lineage>
        <taxon>Eukaryota</taxon>
        <taxon>Viridiplantae</taxon>
        <taxon>Streptophyta</taxon>
        <taxon>Embryophyta</taxon>
        <taxon>Tracheophyta</taxon>
        <taxon>Spermatophyta</taxon>
        <taxon>Magnoliopsida</taxon>
        <taxon>eudicotyledons</taxon>
        <taxon>Gunneridae</taxon>
        <taxon>Pentapetalae</taxon>
        <taxon>asterids</taxon>
        <taxon>lamiids</taxon>
        <taxon>Solanales</taxon>
        <taxon>Convolvulaceae</taxon>
        <taxon>Cuscuteae</taxon>
        <taxon>Cuscuta</taxon>
        <taxon>Cuscuta subgen. Cuscuta</taxon>
    </lineage>
</organism>
<evidence type="ECO:0000313" key="2">
    <source>
        <dbReference type="EMBL" id="CAH9135704.1"/>
    </source>
</evidence>
<sequence>MSPSVELLAEHDAARADSYKDAENRVAIADQKVDWQNNEGHSPGQGVQIIGELPPRDRPRPLMVPLERFDLVSENRSVRGAVVVDGPVVDSGAEVRQNVADVSGEKRLEP</sequence>
<keyword evidence="3" id="KW-1185">Reference proteome</keyword>
<protein>
    <submittedName>
        <fullName evidence="2">Uncharacterized protein</fullName>
    </submittedName>
</protein>